<keyword evidence="20" id="KW-1185">Reference proteome</keyword>
<evidence type="ECO:0000256" key="8">
    <source>
        <dbReference type="ARBA" id="ARBA00022723"/>
    </source>
</evidence>
<evidence type="ECO:0000256" key="1">
    <source>
        <dbReference type="ARBA" id="ARBA00004609"/>
    </source>
</evidence>
<feature type="chain" id="PRO_5025426104" evidence="17">
    <location>
        <begin position="19"/>
        <end position="195"/>
    </location>
</feature>
<feature type="binding site" description="axial binding residue" evidence="15">
    <location>
        <position position="45"/>
    </location>
    <ligand>
        <name>heme</name>
        <dbReference type="ChEBI" id="CHEBI:30413"/>
    </ligand>
    <ligandPart>
        <name>Fe</name>
        <dbReference type="ChEBI" id="CHEBI:18248"/>
    </ligandPart>
</feature>
<protein>
    <submittedName>
        <fullName evidence="19">CFEM-domain-containing protein</fullName>
    </submittedName>
</protein>
<evidence type="ECO:0000256" key="6">
    <source>
        <dbReference type="ARBA" id="ARBA00022617"/>
    </source>
</evidence>
<keyword evidence="7" id="KW-0336">GPI-anchor</keyword>
<dbReference type="EMBL" id="MU004373">
    <property type="protein sequence ID" value="KAF2653918.1"/>
    <property type="molecule type" value="Genomic_DNA"/>
</dbReference>
<evidence type="ECO:0000256" key="4">
    <source>
        <dbReference type="ARBA" id="ARBA00022475"/>
    </source>
</evidence>
<evidence type="ECO:0000259" key="18">
    <source>
        <dbReference type="PROSITE" id="PS52012"/>
    </source>
</evidence>
<evidence type="ECO:0000256" key="13">
    <source>
        <dbReference type="ARBA" id="ARBA00023180"/>
    </source>
</evidence>
<keyword evidence="10 15" id="KW-0408">Iron</keyword>
<evidence type="ECO:0000256" key="11">
    <source>
        <dbReference type="ARBA" id="ARBA00023136"/>
    </source>
</evidence>
<dbReference type="Pfam" id="PF05730">
    <property type="entry name" value="CFEM"/>
    <property type="match status" value="1"/>
</dbReference>
<accession>A0A6A6T527</accession>
<dbReference type="OrthoDB" id="3767534at2759"/>
<proteinExistence type="inferred from homology"/>
<gene>
    <name evidence="19" type="ORF">K491DRAFT_694336</name>
</gene>
<comment type="similarity">
    <text evidence="3">Belongs to the RBT5 family.</text>
</comment>
<dbReference type="GO" id="GO:0005886">
    <property type="term" value="C:plasma membrane"/>
    <property type="evidence" value="ECO:0007669"/>
    <property type="project" value="UniProtKB-SubCell"/>
</dbReference>
<keyword evidence="9 17" id="KW-0732">Signal</keyword>
<evidence type="ECO:0000256" key="7">
    <source>
        <dbReference type="ARBA" id="ARBA00022622"/>
    </source>
</evidence>
<feature type="signal peptide" evidence="17">
    <location>
        <begin position="1"/>
        <end position="18"/>
    </location>
</feature>
<evidence type="ECO:0000256" key="2">
    <source>
        <dbReference type="ARBA" id="ARBA00004613"/>
    </source>
</evidence>
<keyword evidence="6 15" id="KW-0349">Heme</keyword>
<dbReference type="PROSITE" id="PS52012">
    <property type="entry name" value="CFEM"/>
    <property type="match status" value="1"/>
</dbReference>
<dbReference type="Proteomes" id="UP000799324">
    <property type="component" value="Unassembled WGS sequence"/>
</dbReference>
<evidence type="ECO:0000256" key="14">
    <source>
        <dbReference type="ARBA" id="ARBA00023288"/>
    </source>
</evidence>
<dbReference type="GO" id="GO:0046872">
    <property type="term" value="F:metal ion binding"/>
    <property type="evidence" value="ECO:0007669"/>
    <property type="project" value="UniProtKB-UniRule"/>
</dbReference>
<keyword evidence="11" id="KW-0472">Membrane</keyword>
<dbReference type="PANTHER" id="PTHR37928">
    <property type="entry name" value="CFEM DOMAIN PROTEIN (AFU_ORTHOLOGUE AFUA_6G14090)"/>
    <property type="match status" value="1"/>
</dbReference>
<dbReference type="PANTHER" id="PTHR37928:SF2">
    <property type="entry name" value="GPI ANCHORED CFEM DOMAIN PROTEIN (AFU_ORTHOLOGUE AFUA_6G10580)"/>
    <property type="match status" value="1"/>
</dbReference>
<evidence type="ECO:0000256" key="9">
    <source>
        <dbReference type="ARBA" id="ARBA00022729"/>
    </source>
</evidence>
<evidence type="ECO:0000256" key="5">
    <source>
        <dbReference type="ARBA" id="ARBA00022525"/>
    </source>
</evidence>
<keyword evidence="14" id="KW-0449">Lipoprotein</keyword>
<evidence type="ECO:0000256" key="10">
    <source>
        <dbReference type="ARBA" id="ARBA00023004"/>
    </source>
</evidence>
<reference evidence="19" key="1">
    <citation type="journal article" date="2020" name="Stud. Mycol.">
        <title>101 Dothideomycetes genomes: a test case for predicting lifestyles and emergence of pathogens.</title>
        <authorList>
            <person name="Haridas S."/>
            <person name="Albert R."/>
            <person name="Binder M."/>
            <person name="Bloem J."/>
            <person name="Labutti K."/>
            <person name="Salamov A."/>
            <person name="Andreopoulos B."/>
            <person name="Baker S."/>
            <person name="Barry K."/>
            <person name="Bills G."/>
            <person name="Bluhm B."/>
            <person name="Cannon C."/>
            <person name="Castanera R."/>
            <person name="Culley D."/>
            <person name="Daum C."/>
            <person name="Ezra D."/>
            <person name="Gonzalez J."/>
            <person name="Henrissat B."/>
            <person name="Kuo A."/>
            <person name="Liang C."/>
            <person name="Lipzen A."/>
            <person name="Lutzoni F."/>
            <person name="Magnuson J."/>
            <person name="Mondo S."/>
            <person name="Nolan M."/>
            <person name="Ohm R."/>
            <person name="Pangilinan J."/>
            <person name="Park H.-J."/>
            <person name="Ramirez L."/>
            <person name="Alfaro M."/>
            <person name="Sun H."/>
            <person name="Tritt A."/>
            <person name="Yoshinaga Y."/>
            <person name="Zwiers L.-H."/>
            <person name="Turgeon B."/>
            <person name="Goodwin S."/>
            <person name="Spatafora J."/>
            <person name="Crous P."/>
            <person name="Grigoriev I."/>
        </authorList>
    </citation>
    <scope>NUCLEOTIDE SEQUENCE</scope>
    <source>
        <strain evidence="19">CBS 122681</strain>
    </source>
</reference>
<feature type="region of interest" description="Disordered" evidence="16">
    <location>
        <begin position="146"/>
        <end position="168"/>
    </location>
</feature>
<dbReference type="GO" id="GO:0005576">
    <property type="term" value="C:extracellular region"/>
    <property type="evidence" value="ECO:0007669"/>
    <property type="project" value="UniProtKB-SubCell"/>
</dbReference>
<evidence type="ECO:0000256" key="17">
    <source>
        <dbReference type="SAM" id="SignalP"/>
    </source>
</evidence>
<dbReference type="InterPro" id="IPR051735">
    <property type="entry name" value="CFEM_domain"/>
</dbReference>
<keyword evidence="8 15" id="KW-0479">Metal-binding</keyword>
<evidence type="ECO:0000256" key="15">
    <source>
        <dbReference type="PROSITE-ProRule" id="PRU01356"/>
    </source>
</evidence>
<evidence type="ECO:0000256" key="3">
    <source>
        <dbReference type="ARBA" id="ARBA00010031"/>
    </source>
</evidence>
<evidence type="ECO:0000256" key="12">
    <source>
        <dbReference type="ARBA" id="ARBA00023157"/>
    </source>
</evidence>
<feature type="domain" description="CFEM" evidence="18">
    <location>
        <begin position="1"/>
        <end position="111"/>
    </location>
</feature>
<keyword evidence="13" id="KW-0325">Glycoprotein</keyword>
<dbReference type="InterPro" id="IPR008427">
    <property type="entry name" value="Extracellular_membr_CFEM_dom"/>
</dbReference>
<evidence type="ECO:0000313" key="20">
    <source>
        <dbReference type="Proteomes" id="UP000799324"/>
    </source>
</evidence>
<organism evidence="19 20">
    <name type="scientific">Lophiostoma macrostomum CBS 122681</name>
    <dbReference type="NCBI Taxonomy" id="1314788"/>
    <lineage>
        <taxon>Eukaryota</taxon>
        <taxon>Fungi</taxon>
        <taxon>Dikarya</taxon>
        <taxon>Ascomycota</taxon>
        <taxon>Pezizomycotina</taxon>
        <taxon>Dothideomycetes</taxon>
        <taxon>Pleosporomycetidae</taxon>
        <taxon>Pleosporales</taxon>
        <taxon>Lophiostomataceae</taxon>
        <taxon>Lophiostoma</taxon>
    </lineage>
</organism>
<comment type="subcellular location">
    <subcellularLocation>
        <location evidence="1">Cell membrane</location>
        <topology evidence="1">Lipid-anchor</topology>
        <topology evidence="1">GPI-anchor</topology>
    </subcellularLocation>
    <subcellularLocation>
        <location evidence="2">Secreted</location>
    </subcellularLocation>
</comment>
<keyword evidence="5" id="KW-0964">Secreted</keyword>
<evidence type="ECO:0000313" key="19">
    <source>
        <dbReference type="EMBL" id="KAF2653918.1"/>
    </source>
</evidence>
<name>A0A6A6T527_9PLEO</name>
<keyword evidence="4" id="KW-1003">Cell membrane</keyword>
<keyword evidence="12" id="KW-1015">Disulfide bond</keyword>
<dbReference type="AlphaFoldDB" id="A0A6A6T527"/>
<dbReference type="GO" id="GO:0098552">
    <property type="term" value="C:side of membrane"/>
    <property type="evidence" value="ECO:0007669"/>
    <property type="project" value="UniProtKB-KW"/>
</dbReference>
<sequence>MKSFTAAAVIALASVVTAQLDNIPSCALNCFVTPLSSDGCSSLTDFACHCKKFDTLIASVTPCVQGACSTSDQQATIAAVEQTCADAGVSVSVSEPAGSSTAAASSSAGSSADSSAGSSAPASTAASSTSEASTAAASSTAVVTSTVSGAPTSSSNGTVSSSAPSSSTSEFSNVAAQATQAAGILGAAALALLAL</sequence>
<evidence type="ECO:0000256" key="16">
    <source>
        <dbReference type="SAM" id="MobiDB-lite"/>
    </source>
</evidence>
<dbReference type="SMART" id="SM00747">
    <property type="entry name" value="CFEM"/>
    <property type="match status" value="1"/>
</dbReference>
<comment type="caution">
    <text evidence="15">Lacks conserved residue(s) required for the propagation of feature annotation.</text>
</comment>
<feature type="region of interest" description="Disordered" evidence="16">
    <location>
        <begin position="102"/>
        <end position="130"/>
    </location>
</feature>